<dbReference type="Proteomes" id="UP000503308">
    <property type="component" value="Chromosome"/>
</dbReference>
<keyword evidence="5 8" id="KW-1133">Transmembrane helix</keyword>
<keyword evidence="2 8" id="KW-0812">Transmembrane</keyword>
<evidence type="ECO:0000259" key="10">
    <source>
        <dbReference type="PROSITE" id="PS50929"/>
    </source>
</evidence>
<evidence type="ECO:0000256" key="4">
    <source>
        <dbReference type="ARBA" id="ARBA00022840"/>
    </source>
</evidence>
<dbReference type="GO" id="GO:0140359">
    <property type="term" value="F:ABC-type transporter activity"/>
    <property type="evidence" value="ECO:0007669"/>
    <property type="project" value="InterPro"/>
</dbReference>
<dbReference type="InterPro" id="IPR017750">
    <property type="entry name" value="ATPase_T1SS"/>
</dbReference>
<dbReference type="InterPro" id="IPR036640">
    <property type="entry name" value="ABC1_TM_sf"/>
</dbReference>
<dbReference type="Gene3D" id="1.20.1560.10">
    <property type="entry name" value="ABC transporter type 1, transmembrane domain"/>
    <property type="match status" value="1"/>
</dbReference>
<feature type="domain" description="Peptidase C39" evidence="11">
    <location>
        <begin position="17"/>
        <end position="143"/>
    </location>
</feature>
<dbReference type="GO" id="GO:0034040">
    <property type="term" value="F:ATPase-coupled lipid transmembrane transporter activity"/>
    <property type="evidence" value="ECO:0007669"/>
    <property type="project" value="TreeGrafter"/>
</dbReference>
<reference evidence="12 13" key="1">
    <citation type="submission" date="2020-02" db="EMBL/GenBank/DDBJ databases">
        <title>Genome sequence of Roseobacter ponti.</title>
        <authorList>
            <person name="Hollensteiner J."/>
            <person name="Schneider D."/>
            <person name="Poehlein A."/>
            <person name="Daniel R."/>
        </authorList>
    </citation>
    <scope>NUCLEOTIDE SEQUENCE [LARGE SCALE GENOMIC DNA]</scope>
    <source>
        <strain evidence="12 13">DSM 106830</strain>
    </source>
</reference>
<dbReference type="InterPro" id="IPR027417">
    <property type="entry name" value="P-loop_NTPase"/>
</dbReference>
<dbReference type="GO" id="GO:0008233">
    <property type="term" value="F:peptidase activity"/>
    <property type="evidence" value="ECO:0007669"/>
    <property type="project" value="InterPro"/>
</dbReference>
<evidence type="ECO:0000256" key="7">
    <source>
        <dbReference type="SAM" id="MobiDB-lite"/>
    </source>
</evidence>
<dbReference type="GO" id="GO:0006508">
    <property type="term" value="P:proteolysis"/>
    <property type="evidence" value="ECO:0007669"/>
    <property type="project" value="InterPro"/>
</dbReference>
<dbReference type="InterPro" id="IPR003439">
    <property type="entry name" value="ABC_transporter-like_ATP-bd"/>
</dbReference>
<evidence type="ECO:0000256" key="2">
    <source>
        <dbReference type="ARBA" id="ARBA00022692"/>
    </source>
</evidence>
<dbReference type="GO" id="GO:0005886">
    <property type="term" value="C:plasma membrane"/>
    <property type="evidence" value="ECO:0007669"/>
    <property type="project" value="UniProtKB-SubCell"/>
</dbReference>
<evidence type="ECO:0000256" key="3">
    <source>
        <dbReference type="ARBA" id="ARBA00022741"/>
    </source>
</evidence>
<organism evidence="12 13">
    <name type="scientific">Roseobacter ponti</name>
    <dbReference type="NCBI Taxonomy" id="1891787"/>
    <lineage>
        <taxon>Bacteria</taxon>
        <taxon>Pseudomonadati</taxon>
        <taxon>Pseudomonadota</taxon>
        <taxon>Alphaproteobacteria</taxon>
        <taxon>Rhodobacterales</taxon>
        <taxon>Roseobacteraceae</taxon>
        <taxon>Roseobacter</taxon>
    </lineage>
</organism>
<dbReference type="PROSITE" id="PS50929">
    <property type="entry name" value="ABC_TM1F"/>
    <property type="match status" value="1"/>
</dbReference>
<feature type="transmembrane region" description="Helical" evidence="8">
    <location>
        <begin position="320"/>
        <end position="340"/>
    </location>
</feature>
<name>A0A858SRU7_9RHOB</name>
<accession>A0A858SRU7</accession>
<dbReference type="EMBL" id="CP048788">
    <property type="protein sequence ID" value="QJF51609.1"/>
    <property type="molecule type" value="Genomic_DNA"/>
</dbReference>
<keyword evidence="13" id="KW-1185">Reference proteome</keyword>
<keyword evidence="4" id="KW-0067">ATP-binding</keyword>
<dbReference type="GO" id="GO:0005524">
    <property type="term" value="F:ATP binding"/>
    <property type="evidence" value="ECO:0007669"/>
    <property type="project" value="UniProtKB-KW"/>
</dbReference>
<dbReference type="RefSeq" id="WP_169640826.1">
    <property type="nucleotide sequence ID" value="NZ_CP048788.1"/>
</dbReference>
<evidence type="ECO:0000313" key="12">
    <source>
        <dbReference type="EMBL" id="QJF51609.1"/>
    </source>
</evidence>
<dbReference type="SMART" id="SM00382">
    <property type="entry name" value="AAA"/>
    <property type="match status" value="1"/>
</dbReference>
<dbReference type="Pfam" id="PF00664">
    <property type="entry name" value="ABC_membrane"/>
    <property type="match status" value="1"/>
</dbReference>
<feature type="domain" description="ABC transmembrane type-1" evidence="10">
    <location>
        <begin position="183"/>
        <end position="456"/>
    </location>
</feature>
<evidence type="ECO:0000256" key="6">
    <source>
        <dbReference type="ARBA" id="ARBA00023136"/>
    </source>
</evidence>
<evidence type="ECO:0000259" key="11">
    <source>
        <dbReference type="PROSITE" id="PS50990"/>
    </source>
</evidence>
<dbReference type="Pfam" id="PF00005">
    <property type="entry name" value="ABC_tran"/>
    <property type="match status" value="1"/>
</dbReference>
<sequence>MTPADGTAAKAVSERPPASEPVGDVSPDLKVLHWLAQAFSRPWSEAAVCARLPGGLELSDPAALARALETIGLRARIILRDPGTTDPVALPFVVFRKEGTPLIVTGLPGRKTAEVTDPARGSHTEEIPLRKLRRMIRPQLMLVTVAGDRAATMLSPQAARMSEPRGHWFWAPVRANRANWAQVVIAALLLNVLALALPLFVMNVYDKVIPNLAYVTLWTLAVGVGLALALDFMMRTIRANILENVGRRVDLKVAASLFRQAMQARLLDRPGGAAGIASTIRDFEVVREFFASATFVAVIDLFFIGIFVAALFFIVGPVAFVPLCAVPVVLVLALLAQMPLGRAADRAQQMATKRHVVLVESLAGIETIKSLGAEPVMQREWETAVAASSQVSGRTRFWSGVASNGTMLVQQSVSVLIIVWGVFLVSEGRITIGGLIAANILAGRVLSPLGTIAQTIFRAQYAFRALAALNGFMKLPVDEQGPVGSDAAVRQGAVSLRKVHFRYPEAQVPALDGLSFDVKPGDCVALLGRVGSGKTTAGKIISGLMPADSGTVLIDGISIEQFEPAELRRGIGYLPQTPELFTGSLRENLVIGTPGATDEAIHRALWYAAMDEFLAATPEGLDLFIGEQGRRLSGGQRQGVALARLLLREPAMLFLDEPTNAMDQRMQGQIIARLQDLNAAGTGMMICTHRQSLAAMADRLIVIDHGRAVLNGPRDQVMQKLRSMGAAGTGRTEDVRQPD</sequence>
<dbReference type="InterPro" id="IPR005074">
    <property type="entry name" value="Peptidase_C39"/>
</dbReference>
<evidence type="ECO:0000313" key="13">
    <source>
        <dbReference type="Proteomes" id="UP000503308"/>
    </source>
</evidence>
<dbReference type="PANTHER" id="PTHR24221:SF248">
    <property type="entry name" value="ABC TRANSPORTER TRANSMEMBRANE REGION"/>
    <property type="match status" value="1"/>
</dbReference>
<keyword evidence="6 8" id="KW-0472">Membrane</keyword>
<feature type="transmembrane region" description="Helical" evidence="8">
    <location>
        <begin position="289"/>
        <end position="314"/>
    </location>
</feature>
<evidence type="ECO:0000259" key="9">
    <source>
        <dbReference type="PROSITE" id="PS50893"/>
    </source>
</evidence>
<dbReference type="Gene3D" id="3.40.50.300">
    <property type="entry name" value="P-loop containing nucleotide triphosphate hydrolases"/>
    <property type="match status" value="1"/>
</dbReference>
<dbReference type="InterPro" id="IPR003593">
    <property type="entry name" value="AAA+_ATPase"/>
</dbReference>
<feature type="domain" description="ABC transporter" evidence="9">
    <location>
        <begin position="494"/>
        <end position="730"/>
    </location>
</feature>
<dbReference type="PROSITE" id="PS50893">
    <property type="entry name" value="ABC_TRANSPORTER_2"/>
    <property type="match status" value="1"/>
</dbReference>
<dbReference type="PANTHER" id="PTHR24221">
    <property type="entry name" value="ATP-BINDING CASSETTE SUB-FAMILY B"/>
    <property type="match status" value="1"/>
</dbReference>
<dbReference type="GO" id="GO:0016887">
    <property type="term" value="F:ATP hydrolysis activity"/>
    <property type="evidence" value="ECO:0007669"/>
    <property type="project" value="InterPro"/>
</dbReference>
<gene>
    <name evidence="12" type="ORF">G3256_10775</name>
</gene>
<dbReference type="PROSITE" id="PS50990">
    <property type="entry name" value="PEPTIDASE_C39"/>
    <property type="match status" value="1"/>
</dbReference>
<keyword evidence="3" id="KW-0547">Nucleotide-binding</keyword>
<dbReference type="AlphaFoldDB" id="A0A858SRU7"/>
<evidence type="ECO:0000256" key="8">
    <source>
        <dbReference type="SAM" id="Phobius"/>
    </source>
</evidence>
<dbReference type="InterPro" id="IPR039421">
    <property type="entry name" value="Type_1_exporter"/>
</dbReference>
<evidence type="ECO:0000256" key="1">
    <source>
        <dbReference type="ARBA" id="ARBA00004651"/>
    </source>
</evidence>
<evidence type="ECO:0000256" key="5">
    <source>
        <dbReference type="ARBA" id="ARBA00022989"/>
    </source>
</evidence>
<feature type="transmembrane region" description="Helical" evidence="8">
    <location>
        <begin position="211"/>
        <end position="230"/>
    </location>
</feature>
<protein>
    <submittedName>
        <fullName evidence="12">Type I secretion system permease/ATPase</fullName>
    </submittedName>
</protein>
<dbReference type="Gene3D" id="3.90.70.10">
    <property type="entry name" value="Cysteine proteinases"/>
    <property type="match status" value="1"/>
</dbReference>
<dbReference type="CDD" id="cd18587">
    <property type="entry name" value="ABC_6TM_LapB_like"/>
    <property type="match status" value="1"/>
</dbReference>
<feature type="transmembrane region" description="Helical" evidence="8">
    <location>
        <begin position="183"/>
        <end position="205"/>
    </location>
</feature>
<dbReference type="NCBIfam" id="TIGR03375">
    <property type="entry name" value="type_I_sec_LssB"/>
    <property type="match status" value="1"/>
</dbReference>
<comment type="subcellular location">
    <subcellularLocation>
        <location evidence="1">Cell membrane</location>
        <topology evidence="1">Multi-pass membrane protein</topology>
    </subcellularLocation>
</comment>
<dbReference type="InterPro" id="IPR011527">
    <property type="entry name" value="ABC1_TM_dom"/>
</dbReference>
<dbReference type="KEGG" id="rpon:G3256_10775"/>
<proteinExistence type="predicted"/>
<feature type="region of interest" description="Disordered" evidence="7">
    <location>
        <begin position="1"/>
        <end position="24"/>
    </location>
</feature>
<dbReference type="SUPFAM" id="SSF52540">
    <property type="entry name" value="P-loop containing nucleoside triphosphate hydrolases"/>
    <property type="match status" value="1"/>
</dbReference>
<dbReference type="SUPFAM" id="SSF90123">
    <property type="entry name" value="ABC transporter transmembrane region"/>
    <property type="match status" value="1"/>
</dbReference>